<accession>A0A1D6QPZ7</accession>
<name>A0A1D6QPZ7_MAIZE</name>
<organism evidence="1">
    <name type="scientific">Zea mays</name>
    <name type="common">Maize</name>
    <dbReference type="NCBI Taxonomy" id="4577"/>
    <lineage>
        <taxon>Eukaryota</taxon>
        <taxon>Viridiplantae</taxon>
        <taxon>Streptophyta</taxon>
        <taxon>Embryophyta</taxon>
        <taxon>Tracheophyta</taxon>
        <taxon>Spermatophyta</taxon>
        <taxon>Magnoliopsida</taxon>
        <taxon>Liliopsida</taxon>
        <taxon>Poales</taxon>
        <taxon>Poaceae</taxon>
        <taxon>PACMAD clade</taxon>
        <taxon>Panicoideae</taxon>
        <taxon>Andropogonodae</taxon>
        <taxon>Andropogoneae</taxon>
        <taxon>Tripsacinae</taxon>
        <taxon>Zea</taxon>
    </lineage>
</organism>
<evidence type="ECO:0000313" key="1">
    <source>
        <dbReference type="EMBL" id="AQK59604.1"/>
    </source>
</evidence>
<proteinExistence type="predicted"/>
<dbReference type="EMBL" id="CM000780">
    <property type="protein sequence ID" value="AQK59604.1"/>
    <property type="molecule type" value="Genomic_DNA"/>
</dbReference>
<dbReference type="AlphaFoldDB" id="A0A1D6QPZ7"/>
<gene>
    <name evidence="1" type="ORF">ZEAMMB73_Zm00001d053545</name>
</gene>
<reference evidence="1" key="1">
    <citation type="submission" date="2015-12" db="EMBL/GenBank/DDBJ databases">
        <title>Update maize B73 reference genome by single molecule sequencing technologies.</title>
        <authorList>
            <consortium name="Maize Genome Sequencing Project"/>
            <person name="Ware D."/>
        </authorList>
    </citation>
    <scope>NUCLEOTIDE SEQUENCE</scope>
    <source>
        <tissue evidence="1">Seedling</tissue>
    </source>
</reference>
<protein>
    <submittedName>
        <fullName evidence="1">NAD(P)-binding Rossmann-fold superfamily protein</fullName>
    </submittedName>
</protein>
<sequence length="169" mass="16649">MARAPPGGGSPVVALAVPASDVASSGGGLDAKVRLSFGKPRRRLTLAPAPAEHDVPGVVFGFGIPVDELSSAEEDEDGGVGDVLAEEDGEYLEGAADGISIDMVAESPTVCPMKVVIAGSLDGVLVDKLPAAFSVVGGVSDDGVCGGGSPFEALLMADTGATMVAADLV</sequence>